<sequence length="162" mass="17765">MMKKVIFTAIGTLVLSSAAFSQTPYNKGFRLGLGLNGGFPTDGDYDGSLGIDARLQYDFTKKTSITLTSGYTHLFAEPEEVGFVPAKLGFKYFLGNQFYAMGEAGAAFGVNGNIDNSLIVAPVFGFANKYLDASVRYEYYSDYETDQIALRLAYGFSLKKKK</sequence>
<dbReference type="Proteomes" id="UP000199634">
    <property type="component" value="Unassembled WGS sequence"/>
</dbReference>
<dbReference type="RefSeq" id="WP_245725296.1">
    <property type="nucleotide sequence ID" value="NZ_FNXE01000022.1"/>
</dbReference>
<name>A0A1H6L8H0_9FLAO</name>
<dbReference type="STRING" id="1159016.SAMN02927937_01745"/>
<protein>
    <recommendedName>
        <fullName evidence="4">Outer membrane protein beta-barrel domain-containing protein</fullName>
    </recommendedName>
</protein>
<accession>A0A1H6L8H0</accession>
<evidence type="ECO:0008006" key="4">
    <source>
        <dbReference type="Google" id="ProtNLM"/>
    </source>
</evidence>
<gene>
    <name evidence="2" type="ORF">SAMN02927937_01745</name>
</gene>
<organism evidence="2 3">
    <name type="scientific">Paenimyroides marinum</name>
    <dbReference type="NCBI Taxonomy" id="1159016"/>
    <lineage>
        <taxon>Bacteria</taxon>
        <taxon>Pseudomonadati</taxon>
        <taxon>Bacteroidota</taxon>
        <taxon>Flavobacteriia</taxon>
        <taxon>Flavobacteriales</taxon>
        <taxon>Flavobacteriaceae</taxon>
        <taxon>Paenimyroides</taxon>
    </lineage>
</organism>
<dbReference type="EMBL" id="FNXE01000022">
    <property type="protein sequence ID" value="SEH84498.1"/>
    <property type="molecule type" value="Genomic_DNA"/>
</dbReference>
<reference evidence="2 3" key="1">
    <citation type="submission" date="2016-10" db="EMBL/GenBank/DDBJ databases">
        <authorList>
            <person name="de Groot N.N."/>
        </authorList>
    </citation>
    <scope>NUCLEOTIDE SEQUENCE [LARGE SCALE GENOMIC DNA]</scope>
    <source>
        <strain evidence="2 3">CGMCC 1.10825</strain>
    </source>
</reference>
<proteinExistence type="predicted"/>
<keyword evidence="1" id="KW-0732">Signal</keyword>
<keyword evidence="3" id="KW-1185">Reference proteome</keyword>
<feature type="signal peptide" evidence="1">
    <location>
        <begin position="1"/>
        <end position="21"/>
    </location>
</feature>
<evidence type="ECO:0000313" key="3">
    <source>
        <dbReference type="Proteomes" id="UP000199634"/>
    </source>
</evidence>
<evidence type="ECO:0000256" key="1">
    <source>
        <dbReference type="SAM" id="SignalP"/>
    </source>
</evidence>
<evidence type="ECO:0000313" key="2">
    <source>
        <dbReference type="EMBL" id="SEH84498.1"/>
    </source>
</evidence>
<dbReference type="AlphaFoldDB" id="A0A1H6L8H0"/>
<feature type="chain" id="PRO_5011513693" description="Outer membrane protein beta-barrel domain-containing protein" evidence="1">
    <location>
        <begin position="22"/>
        <end position="162"/>
    </location>
</feature>